<sequence>MQNSDSEPLNIRLIISGLVLVILLGAIEQTVVAVALPVIAGQLDGFAQMAWVISAYLVACTVATPIWGKLSDIHGRSASLSAAILIFTLGSLGCALATTMPQLIGFRVLQGLGGGGLISVAQATIANVVPLRERGRYQGYISGVYAAASLAGPILGGYLTHYLSWRYIFWINLPLGLLALWLVRRSLRNLPVTHAQHKVDYVGAVLFAAGLTAVLIAMSRLGQGVAAAEPLNLLLAIGGAAMLLAFGWHSHRSSEPLIPLALFRNKTVTICCVVLFLAFFQFISMSVLLPLRLQLAGGMAPDASALRLLPLTLAIPFGAFLAGRLMSASGHYKRLQLGGTIAATVGGVALAMTPLNQPVLMVVTLVVMGVGLGFQFPTSMVATQNAVAVGHIGVATALTSLSRLLGGAVGVALLSSLLTTLLRHALPDAPADLFGALLGDAAGRGAADGAFRQLFLISAGMSAIAPLLVWQLSEKELRGKLMPVASSAATTTSTS</sequence>
<feature type="transmembrane region" description="Helical" evidence="5">
    <location>
        <begin position="143"/>
        <end position="161"/>
    </location>
</feature>
<feature type="transmembrane region" description="Helical" evidence="5">
    <location>
        <begin position="80"/>
        <end position="100"/>
    </location>
</feature>
<keyword evidence="4 5" id="KW-0472">Membrane</keyword>
<dbReference type="SUPFAM" id="SSF103473">
    <property type="entry name" value="MFS general substrate transporter"/>
    <property type="match status" value="1"/>
</dbReference>
<evidence type="ECO:0000256" key="4">
    <source>
        <dbReference type="ARBA" id="ARBA00023136"/>
    </source>
</evidence>
<dbReference type="RefSeq" id="WP_344762574.1">
    <property type="nucleotide sequence ID" value="NZ_BAAAZE010000007.1"/>
</dbReference>
<feature type="transmembrane region" description="Helical" evidence="5">
    <location>
        <begin position="167"/>
        <end position="187"/>
    </location>
</feature>
<dbReference type="Gene3D" id="1.20.1250.20">
    <property type="entry name" value="MFS general substrate transporter like domains"/>
    <property type="match status" value="1"/>
</dbReference>
<dbReference type="InterPro" id="IPR011701">
    <property type="entry name" value="MFS"/>
</dbReference>
<feature type="domain" description="Major facilitator superfamily (MFS) profile" evidence="6">
    <location>
        <begin position="14"/>
        <end position="477"/>
    </location>
</feature>
<accession>A0ABP7T092</accession>
<dbReference type="Pfam" id="PF07690">
    <property type="entry name" value="MFS_1"/>
    <property type="match status" value="1"/>
</dbReference>
<dbReference type="EMBL" id="BAAAZE010000007">
    <property type="protein sequence ID" value="GAA4019188.1"/>
    <property type="molecule type" value="Genomic_DNA"/>
</dbReference>
<dbReference type="PANTHER" id="PTHR23501:SF197">
    <property type="entry name" value="COMD"/>
    <property type="match status" value="1"/>
</dbReference>
<dbReference type="InterPro" id="IPR020846">
    <property type="entry name" value="MFS_dom"/>
</dbReference>
<keyword evidence="3 5" id="KW-1133">Transmembrane helix</keyword>
<dbReference type="CDD" id="cd17502">
    <property type="entry name" value="MFS_Azr1_MDR_like"/>
    <property type="match status" value="1"/>
</dbReference>
<dbReference type="InterPro" id="IPR036259">
    <property type="entry name" value="MFS_trans_sf"/>
</dbReference>
<organism evidence="7 8">
    <name type="scientific">Actimicrobium antarcticum</name>
    <dbReference type="NCBI Taxonomy" id="1051899"/>
    <lineage>
        <taxon>Bacteria</taxon>
        <taxon>Pseudomonadati</taxon>
        <taxon>Pseudomonadota</taxon>
        <taxon>Betaproteobacteria</taxon>
        <taxon>Burkholderiales</taxon>
        <taxon>Oxalobacteraceae</taxon>
        <taxon>Actimicrobium</taxon>
    </lineage>
</organism>
<feature type="transmembrane region" description="Helical" evidence="5">
    <location>
        <begin position="46"/>
        <end position="68"/>
    </location>
</feature>
<keyword evidence="8" id="KW-1185">Reference proteome</keyword>
<feature type="transmembrane region" description="Helical" evidence="5">
    <location>
        <begin position="268"/>
        <end position="293"/>
    </location>
</feature>
<evidence type="ECO:0000256" key="1">
    <source>
        <dbReference type="ARBA" id="ARBA00004141"/>
    </source>
</evidence>
<gene>
    <name evidence="7" type="ORF">GCM10022212_14190</name>
</gene>
<evidence type="ECO:0000313" key="8">
    <source>
        <dbReference type="Proteomes" id="UP001501353"/>
    </source>
</evidence>
<protein>
    <submittedName>
        <fullName evidence="7">MDR family MFS transporter</fullName>
    </submittedName>
</protein>
<feature type="transmembrane region" description="Helical" evidence="5">
    <location>
        <begin position="230"/>
        <end position="248"/>
    </location>
</feature>
<feature type="transmembrane region" description="Helical" evidence="5">
    <location>
        <begin position="305"/>
        <end position="323"/>
    </location>
</feature>
<evidence type="ECO:0000313" key="7">
    <source>
        <dbReference type="EMBL" id="GAA4019188.1"/>
    </source>
</evidence>
<feature type="transmembrane region" description="Helical" evidence="5">
    <location>
        <begin position="12"/>
        <end position="40"/>
    </location>
</feature>
<comment type="caution">
    <text evidence="7">The sequence shown here is derived from an EMBL/GenBank/DDBJ whole genome shotgun (WGS) entry which is preliminary data.</text>
</comment>
<evidence type="ECO:0000256" key="2">
    <source>
        <dbReference type="ARBA" id="ARBA00022692"/>
    </source>
</evidence>
<evidence type="ECO:0000256" key="3">
    <source>
        <dbReference type="ARBA" id="ARBA00022989"/>
    </source>
</evidence>
<keyword evidence="2 5" id="KW-0812">Transmembrane</keyword>
<dbReference type="PROSITE" id="PS50850">
    <property type="entry name" value="MFS"/>
    <property type="match status" value="1"/>
</dbReference>
<proteinExistence type="predicted"/>
<feature type="transmembrane region" description="Helical" evidence="5">
    <location>
        <begin position="199"/>
        <end position="218"/>
    </location>
</feature>
<feature type="transmembrane region" description="Helical" evidence="5">
    <location>
        <begin position="335"/>
        <end position="353"/>
    </location>
</feature>
<feature type="transmembrane region" description="Helical" evidence="5">
    <location>
        <begin position="454"/>
        <end position="472"/>
    </location>
</feature>
<dbReference type="Gene3D" id="1.20.1720.10">
    <property type="entry name" value="Multidrug resistance protein D"/>
    <property type="match status" value="1"/>
</dbReference>
<reference evidence="8" key="1">
    <citation type="journal article" date="2019" name="Int. J. Syst. Evol. Microbiol.">
        <title>The Global Catalogue of Microorganisms (GCM) 10K type strain sequencing project: providing services to taxonomists for standard genome sequencing and annotation.</title>
        <authorList>
            <consortium name="The Broad Institute Genomics Platform"/>
            <consortium name="The Broad Institute Genome Sequencing Center for Infectious Disease"/>
            <person name="Wu L."/>
            <person name="Ma J."/>
        </authorList>
    </citation>
    <scope>NUCLEOTIDE SEQUENCE [LARGE SCALE GENOMIC DNA]</scope>
    <source>
        <strain evidence="8">JCM 16673</strain>
    </source>
</reference>
<feature type="transmembrane region" description="Helical" evidence="5">
    <location>
        <begin position="112"/>
        <end position="131"/>
    </location>
</feature>
<name>A0ABP7T092_9BURK</name>
<evidence type="ECO:0000259" key="6">
    <source>
        <dbReference type="PROSITE" id="PS50850"/>
    </source>
</evidence>
<dbReference type="Proteomes" id="UP001501353">
    <property type="component" value="Unassembled WGS sequence"/>
</dbReference>
<evidence type="ECO:0000256" key="5">
    <source>
        <dbReference type="SAM" id="Phobius"/>
    </source>
</evidence>
<comment type="subcellular location">
    <subcellularLocation>
        <location evidence="1">Membrane</location>
        <topology evidence="1">Multi-pass membrane protein</topology>
    </subcellularLocation>
</comment>
<dbReference type="PANTHER" id="PTHR23501">
    <property type="entry name" value="MAJOR FACILITATOR SUPERFAMILY"/>
    <property type="match status" value="1"/>
</dbReference>
<feature type="transmembrane region" description="Helical" evidence="5">
    <location>
        <begin position="359"/>
        <end position="376"/>
    </location>
</feature>
<dbReference type="PRINTS" id="PR01036">
    <property type="entry name" value="TCRTETB"/>
</dbReference>